<dbReference type="CDD" id="cd03794">
    <property type="entry name" value="GT4_WbuB-like"/>
    <property type="match status" value="1"/>
</dbReference>
<dbReference type="EMBL" id="CP047344">
    <property type="protein sequence ID" value="QIF96045.1"/>
    <property type="molecule type" value="Genomic_DNA"/>
</dbReference>
<accession>A0A6G6SNC8</accession>
<sequence>MMKIAYLDPYPVPDLRVASLQILQNVDAFARAGAHVTLVTPKGQYRDSDILGRAIHPNASLVSLRDIRRKWYFPFNSQKLFSLQITRWVKQNNVDALFTRNLKLACYLCENYPDIPLFFESHEIFAQSFAESHSFEKKKNRAKYHKLLKMEKLVYSQATGVFVLTSLLRDDIISQYQVTTPITVVPDGVDLHAVADNQIVPPKLNQPITEVLYLGSLHKWKGIPTMMRAMKYLDNARLNIAGGTPEQIGGLTLLAQEMDVKDKVNFLGFIDPKKRFEAIALHDICVLPLTLTSIGSRYTSPLKLFEYMAMEKPVVISDFPSIRDVVDEKAVSFADSGDAQSFAKQIIQLRENPQRAKEKTTHARSLVENYYNWDKRAETILKTIEKLIK</sequence>
<dbReference type="Pfam" id="PF13439">
    <property type="entry name" value="Glyco_transf_4"/>
    <property type="match status" value="1"/>
</dbReference>
<dbReference type="Pfam" id="PF13692">
    <property type="entry name" value="Glyco_trans_1_4"/>
    <property type="match status" value="1"/>
</dbReference>
<evidence type="ECO:0000259" key="1">
    <source>
        <dbReference type="Pfam" id="PF13439"/>
    </source>
</evidence>
<dbReference type="PANTHER" id="PTHR12526:SF622">
    <property type="entry name" value="GLYCOSYLTRANSFERASE (GROUP I)"/>
    <property type="match status" value="1"/>
</dbReference>
<dbReference type="Proteomes" id="UP000503287">
    <property type="component" value="Chromosome"/>
</dbReference>
<keyword evidence="2" id="KW-0808">Transferase</keyword>
<reference evidence="2 3" key="1">
    <citation type="submission" date="2020-01" db="EMBL/GenBank/DDBJ databases">
        <title>The genomic epidemiology of tigecycline resistance gene tet(X) variants in a swine farm in China.</title>
        <authorList>
            <person name="Peng K."/>
            <person name="Li R."/>
        </authorList>
    </citation>
    <scope>NUCLEOTIDE SEQUENCE [LARGE SCALE GENOMIC DNA]</scope>
    <source>
        <strain evidence="2 3">ZN3</strain>
    </source>
</reference>
<gene>
    <name evidence="2" type="ORF">GTH24_00125</name>
</gene>
<evidence type="ECO:0000313" key="3">
    <source>
        <dbReference type="Proteomes" id="UP000503287"/>
    </source>
</evidence>
<name>A0A6G6SNC8_PROVU</name>
<dbReference type="InterPro" id="IPR028098">
    <property type="entry name" value="Glyco_trans_4-like_N"/>
</dbReference>
<dbReference type="AlphaFoldDB" id="A0A6G6SNC8"/>
<organism evidence="2 3">
    <name type="scientific">Proteus vulgaris</name>
    <dbReference type="NCBI Taxonomy" id="585"/>
    <lineage>
        <taxon>Bacteria</taxon>
        <taxon>Pseudomonadati</taxon>
        <taxon>Pseudomonadota</taxon>
        <taxon>Gammaproteobacteria</taxon>
        <taxon>Enterobacterales</taxon>
        <taxon>Morganellaceae</taxon>
        <taxon>Proteus</taxon>
    </lineage>
</organism>
<dbReference type="GO" id="GO:0016757">
    <property type="term" value="F:glycosyltransferase activity"/>
    <property type="evidence" value="ECO:0007669"/>
    <property type="project" value="UniProtKB-ARBA"/>
</dbReference>
<dbReference type="PANTHER" id="PTHR12526">
    <property type="entry name" value="GLYCOSYLTRANSFERASE"/>
    <property type="match status" value="1"/>
</dbReference>
<proteinExistence type="predicted"/>
<dbReference type="RefSeq" id="WP_206535557.1">
    <property type="nucleotide sequence ID" value="NZ_CP047344.1"/>
</dbReference>
<evidence type="ECO:0000313" key="2">
    <source>
        <dbReference type="EMBL" id="QIF96045.1"/>
    </source>
</evidence>
<dbReference type="SUPFAM" id="SSF53756">
    <property type="entry name" value="UDP-Glycosyltransferase/glycogen phosphorylase"/>
    <property type="match status" value="1"/>
</dbReference>
<protein>
    <submittedName>
        <fullName evidence="2">Glycosyltransferase</fullName>
    </submittedName>
</protein>
<feature type="domain" description="Glycosyltransferase subfamily 4-like N-terminal" evidence="1">
    <location>
        <begin position="26"/>
        <end position="191"/>
    </location>
</feature>
<dbReference type="Gene3D" id="3.40.50.2000">
    <property type="entry name" value="Glycogen Phosphorylase B"/>
    <property type="match status" value="2"/>
</dbReference>
<keyword evidence="3" id="KW-1185">Reference proteome</keyword>